<evidence type="ECO:0000313" key="2">
    <source>
        <dbReference type="Proteomes" id="UP000476176"/>
    </source>
</evidence>
<evidence type="ECO:0000313" key="1">
    <source>
        <dbReference type="EMBL" id="KAE9175161.1"/>
    </source>
</evidence>
<dbReference type="AlphaFoldDB" id="A0A6G0MP37"/>
<sequence>MTPRISTPLVSSLTARVLLMADQNSVWAKRSSLGVSVPSWIAFSSSKSAAMHLSVGSTSSPPFFFLAASLEATGAIVEGRVGS</sequence>
<proteinExistence type="predicted"/>
<gene>
    <name evidence="1" type="ORF">PF004_g26467</name>
</gene>
<protein>
    <submittedName>
        <fullName evidence="1">Uncharacterized protein</fullName>
    </submittedName>
</protein>
<name>A0A6G0MP37_9STRA</name>
<dbReference type="EMBL" id="QXGC01003508">
    <property type="protein sequence ID" value="KAE9175161.1"/>
    <property type="molecule type" value="Genomic_DNA"/>
</dbReference>
<comment type="caution">
    <text evidence="1">The sequence shown here is derived from an EMBL/GenBank/DDBJ whole genome shotgun (WGS) entry which is preliminary data.</text>
</comment>
<dbReference type="Proteomes" id="UP000476176">
    <property type="component" value="Unassembled WGS sequence"/>
</dbReference>
<accession>A0A6G0MP37</accession>
<organism evidence="1 2">
    <name type="scientific">Phytophthora fragariae</name>
    <dbReference type="NCBI Taxonomy" id="53985"/>
    <lineage>
        <taxon>Eukaryota</taxon>
        <taxon>Sar</taxon>
        <taxon>Stramenopiles</taxon>
        <taxon>Oomycota</taxon>
        <taxon>Peronosporomycetes</taxon>
        <taxon>Peronosporales</taxon>
        <taxon>Peronosporaceae</taxon>
        <taxon>Phytophthora</taxon>
    </lineage>
</organism>
<reference evidence="1 2" key="1">
    <citation type="submission" date="2018-09" db="EMBL/GenBank/DDBJ databases">
        <title>Genomic investigation of the strawberry pathogen Phytophthora fragariae indicates pathogenicity is determined by transcriptional variation in three key races.</title>
        <authorList>
            <person name="Adams T.M."/>
            <person name="Armitage A.D."/>
            <person name="Sobczyk M.K."/>
            <person name="Bates H.J."/>
            <person name="Dunwell J.M."/>
            <person name="Nellist C.F."/>
            <person name="Harrison R.J."/>
        </authorList>
    </citation>
    <scope>NUCLEOTIDE SEQUENCE [LARGE SCALE GENOMIC DNA]</scope>
    <source>
        <strain evidence="1 2">BC-23</strain>
    </source>
</reference>